<accession>A0A3G1L3U1</accession>
<reference evidence="1 2" key="1">
    <citation type="journal article" date="2018" name="Environ. Microbiol.">
        <title>Novel phage-host interactions and evolution as revealed by a cyanomyovirus isolated from an estuarine environment.</title>
        <authorList>
            <person name="Xu Y."/>
            <person name="Zhang R."/>
            <person name="Wang N."/>
            <person name="Cai L."/>
            <person name="Tong Y."/>
            <person name="Sun Q."/>
            <person name="Chen F."/>
            <person name="Jiao N."/>
        </authorList>
    </citation>
    <scope>NUCLEOTIDE SEQUENCE [LARGE SCALE GENOMIC DNA]</scope>
</reference>
<gene>
    <name evidence="1" type="ORF">SCBWM1_gp167</name>
</gene>
<sequence>MASLLNRSVPGAPGTYVNERGGLLGVPTLARHDTFYCLVEAPSTVPTTTFPFNSPVPITSLADYRELVGGSVPTERIPGLCYRWVEVFFRNAVSTGDLRVIRVGTPNLITEIEISPSAKKTNDSGIPSFLEAGDTVYVQMTLNGIRLVSGDGITGFTSAGEYLGVPVTIPTDYIQGDAANNRLISKAIAEAIAEAIDSNPNLASSVYVRDFGRTIDLDPTSDSETAYIVIAGTAFDSAVSVVPMTSPVGSGFVFSTNAYEVSQANGQQSGIVRVPQDYMQCIDTSLEDQRDQGFLFAPGAFCQFDKDGRVAVGNSMAAKVQDPALRWQAIVDAGPFLVTDINKYRNFIPHKPAADLAEGSTYLIDNAIYQWIGVDQTYPKLSYQEVVAGSSPKIAIQESTNSAIAPQEQVGLIDSPTYTIYSPTATSYGRLFVDEDNVWPVDLKIQKVVLGGADSESNPFNALEGNVYVVAAPYDTEESGDYSKNVVFLAPNASSASSVYNYVVGLKGSKNVTQLPPGAINIAASAIVSSCTVSYTDSYYDLEVTINGQTSDLLENVSDRAYGINTQHLPATLQDPTQTFNIGMFSRVFNDPSATGSGNGGVYRGATDGDFPNAAVFDCAAHGLADGTKIYFNKPILTAGGRYVVNATTRKTQNPYYVRSVSDGTFVLASSLTNFAAGSYLKLATGDTVATSTPVIAYSGILAGNGDALAGELDEVDTLALIRARKYALDSSTVYNQVTPSSDIPTSDAKNRGVAIELNRSSSILGEGTVAPIGETPNAGYLPRLELLDPPVAATALATLYGNVGSIAGVDPAYVTRDADGLATAIDDSEGVEPSAQGYWNVIGEALMFVPPVWVENNGTTATLTWEWKVDGVAVGSQDDKVAVLTSALSLSGGEVITVSWSLTDGTDTITGTTAATPEFLTAASLAAENYSLSGNGQVTILNPDDDYYVGRVVNYRAASLTDSGSGTAITSRETQVLDYAGSALFPVGSDAQAVALKTASTGSYQLPGSLNGKYAAIRTTIVVNSKTFVNTVSTPTAIGPLQAFAVSTWANGGVTVPSSWDIKLSSLDVAFFGAQNFVCVPTVKQSFETESYLVPNFPAFEGGSYNATTNQTASVVTGSYANLSGLANTAALPTSQGALAPLLGVYLKVTTGGTLPTGTGGESVTTGEFIVVAENNGVYSWVVVKKEEDLGSYSVPMWGGNVKLSYRNEQAPPSNLWRFDAVTSAEIIDVALRGINNSGNPQAVLVETGIDTPNRLMEDSQRYFEPSGFIAFDGPHIERIGGDVVPLTAYRAGILAKSIRERGPHYPGAGVRYQLVDAVLPQIAISSAHQNLMNPAGCNVARTLPGYPDNSVFIWAARNRVNADDAEQAQYRFMNTRVIMNIAYGTLRSAFDSQIFTVVEGFNILADKIVSIGNNALYPMYSAGYLFGDRPADAFQVVCDGRINDYTNLEDGIVFVEVFAAPSPTMERISIGLVRATIGQMKETLEASGLG</sequence>
<dbReference type="Proteomes" id="UP000274731">
    <property type="component" value="Segment"/>
</dbReference>
<dbReference type="PANTHER" id="PTHR35861:SF2">
    <property type="entry name" value="FELS-2 PROPHAGE PROTEIN"/>
    <property type="match status" value="1"/>
</dbReference>
<protein>
    <submittedName>
        <fullName evidence="1">Tail sheath protein</fullName>
    </submittedName>
</protein>
<organism evidence="1 2">
    <name type="scientific">Synechococcus phage S-CBWM1</name>
    <dbReference type="NCBI Taxonomy" id="2053653"/>
    <lineage>
        <taxon>Viruses</taxon>
        <taxon>Duplodnaviria</taxon>
        <taxon>Heunggongvirae</taxon>
        <taxon>Uroviricota</taxon>
        <taxon>Caudoviricetes</taxon>
        <taxon>Aokuangvirus</taxon>
        <taxon>Aokuangvirus SCBWM1</taxon>
    </lineage>
</organism>
<dbReference type="EMBL" id="MG450654">
    <property type="protein sequence ID" value="ATW62851.1"/>
    <property type="molecule type" value="Genomic_DNA"/>
</dbReference>
<name>A0A3G1L3U1_9CAUD</name>
<keyword evidence="2" id="KW-1185">Reference proteome</keyword>
<evidence type="ECO:0000313" key="1">
    <source>
        <dbReference type="EMBL" id="ATW62851.1"/>
    </source>
</evidence>
<dbReference type="InterPro" id="IPR052042">
    <property type="entry name" value="Tail_sheath_structural"/>
</dbReference>
<evidence type="ECO:0000313" key="2">
    <source>
        <dbReference type="Proteomes" id="UP000274731"/>
    </source>
</evidence>
<dbReference type="PANTHER" id="PTHR35861">
    <property type="match status" value="1"/>
</dbReference>
<proteinExistence type="predicted"/>